<protein>
    <submittedName>
        <fullName evidence="1">Uncharacterized protein</fullName>
    </submittedName>
</protein>
<dbReference type="EMBL" id="JACXVP010000009">
    <property type="protein sequence ID" value="KAG5585339.1"/>
    <property type="molecule type" value="Genomic_DNA"/>
</dbReference>
<evidence type="ECO:0000313" key="1">
    <source>
        <dbReference type="EMBL" id="KAG5585339.1"/>
    </source>
</evidence>
<gene>
    <name evidence="1" type="ORF">H5410_045773</name>
</gene>
<reference evidence="1 2" key="1">
    <citation type="submission" date="2020-09" db="EMBL/GenBank/DDBJ databases">
        <title>De no assembly of potato wild relative species, Solanum commersonii.</title>
        <authorList>
            <person name="Cho K."/>
        </authorList>
    </citation>
    <scope>NUCLEOTIDE SEQUENCE [LARGE SCALE GENOMIC DNA]</scope>
    <source>
        <strain evidence="1">LZ3.2</strain>
        <tissue evidence="1">Leaf</tissue>
    </source>
</reference>
<sequence length="150" mass="16753">MLESAKDPSGTASLPYGLLISCILLDHLVNLSSFKPLEIITTYDTYTFSTMGLEKLLSTTERLVCLNKDTSTDVGKLHLAMSRLKHDGISTVHKVMKQVDSIKSGVSSSNTDLVVTFQNSYSSFSKNIERSYNTFCRNMLNTLKHFFGDR</sequence>
<comment type="caution">
    <text evidence="1">The sequence shown here is derived from an EMBL/GenBank/DDBJ whole genome shotgun (WGS) entry which is preliminary data.</text>
</comment>
<dbReference type="AlphaFoldDB" id="A0A9J5XAH4"/>
<proteinExistence type="predicted"/>
<keyword evidence="2" id="KW-1185">Reference proteome</keyword>
<dbReference type="Proteomes" id="UP000824120">
    <property type="component" value="Chromosome 9"/>
</dbReference>
<evidence type="ECO:0000313" key="2">
    <source>
        <dbReference type="Proteomes" id="UP000824120"/>
    </source>
</evidence>
<dbReference type="PROSITE" id="PS51257">
    <property type="entry name" value="PROKAR_LIPOPROTEIN"/>
    <property type="match status" value="1"/>
</dbReference>
<accession>A0A9J5XAH4</accession>
<name>A0A9J5XAH4_SOLCO</name>
<organism evidence="1 2">
    <name type="scientific">Solanum commersonii</name>
    <name type="common">Commerson's wild potato</name>
    <name type="synonym">Commerson's nightshade</name>
    <dbReference type="NCBI Taxonomy" id="4109"/>
    <lineage>
        <taxon>Eukaryota</taxon>
        <taxon>Viridiplantae</taxon>
        <taxon>Streptophyta</taxon>
        <taxon>Embryophyta</taxon>
        <taxon>Tracheophyta</taxon>
        <taxon>Spermatophyta</taxon>
        <taxon>Magnoliopsida</taxon>
        <taxon>eudicotyledons</taxon>
        <taxon>Gunneridae</taxon>
        <taxon>Pentapetalae</taxon>
        <taxon>asterids</taxon>
        <taxon>lamiids</taxon>
        <taxon>Solanales</taxon>
        <taxon>Solanaceae</taxon>
        <taxon>Solanoideae</taxon>
        <taxon>Solaneae</taxon>
        <taxon>Solanum</taxon>
    </lineage>
</organism>